<reference evidence="2 3" key="1">
    <citation type="journal article" date="2020" name="ISME J.">
        <title>Uncovering the hidden diversity of litter-decomposition mechanisms in mushroom-forming fungi.</title>
        <authorList>
            <person name="Floudas D."/>
            <person name="Bentzer J."/>
            <person name="Ahren D."/>
            <person name="Johansson T."/>
            <person name="Persson P."/>
            <person name="Tunlid A."/>
        </authorList>
    </citation>
    <scope>NUCLEOTIDE SEQUENCE [LARGE SCALE GENOMIC DNA]</scope>
    <source>
        <strain evidence="2 3">CBS 406.79</strain>
    </source>
</reference>
<dbReference type="Proteomes" id="UP000518752">
    <property type="component" value="Unassembled WGS sequence"/>
</dbReference>
<dbReference type="AlphaFoldDB" id="A0A8H5GT11"/>
<evidence type="ECO:0000259" key="1">
    <source>
        <dbReference type="PROSITE" id="PS50927"/>
    </source>
</evidence>
<organism evidence="2 3">
    <name type="scientific">Collybiopsis confluens</name>
    <dbReference type="NCBI Taxonomy" id="2823264"/>
    <lineage>
        <taxon>Eukaryota</taxon>
        <taxon>Fungi</taxon>
        <taxon>Dikarya</taxon>
        <taxon>Basidiomycota</taxon>
        <taxon>Agaricomycotina</taxon>
        <taxon>Agaricomycetes</taxon>
        <taxon>Agaricomycetidae</taxon>
        <taxon>Agaricales</taxon>
        <taxon>Marasmiineae</taxon>
        <taxon>Omphalotaceae</taxon>
        <taxon>Collybiopsis</taxon>
    </lineage>
</organism>
<sequence length="146" mass="14723">MAFVPPYNSNALVSPSALGRGYGINSNNGQFSLVLTVAGDLHLINNAGGAVVWADNDHNIAFVRMQVDGNCVGYTANGGTPFATGTNGVLGPYSFVCQDDGHVAVVTAAGVSSTLKSHIAGTSGRGNVEETGQSRVIIGVGDGTIG</sequence>
<name>A0A8H5GT11_9AGAR</name>
<accession>A0A8H5GT11</accession>
<keyword evidence="3" id="KW-1185">Reference proteome</keyword>
<evidence type="ECO:0000313" key="3">
    <source>
        <dbReference type="Proteomes" id="UP000518752"/>
    </source>
</evidence>
<dbReference type="PROSITE" id="PS50927">
    <property type="entry name" value="BULB_LECTIN"/>
    <property type="match status" value="1"/>
</dbReference>
<dbReference type="InterPro" id="IPR036426">
    <property type="entry name" value="Bulb-type_lectin_dom_sf"/>
</dbReference>
<dbReference type="Gene3D" id="2.90.10.10">
    <property type="entry name" value="Bulb-type lectin domain"/>
    <property type="match status" value="1"/>
</dbReference>
<dbReference type="EMBL" id="JAACJN010000122">
    <property type="protein sequence ID" value="KAF5370424.1"/>
    <property type="molecule type" value="Genomic_DNA"/>
</dbReference>
<proteinExistence type="predicted"/>
<feature type="domain" description="Bulb-type lectin" evidence="1">
    <location>
        <begin position="9"/>
        <end position="118"/>
    </location>
</feature>
<dbReference type="SUPFAM" id="SSF51110">
    <property type="entry name" value="alpha-D-mannose-specific plant lectins"/>
    <property type="match status" value="1"/>
</dbReference>
<dbReference type="InterPro" id="IPR001480">
    <property type="entry name" value="Bulb-type_lectin_dom"/>
</dbReference>
<comment type="caution">
    <text evidence="2">The sequence shown here is derived from an EMBL/GenBank/DDBJ whole genome shotgun (WGS) entry which is preliminary data.</text>
</comment>
<dbReference type="OrthoDB" id="1884773at2759"/>
<protein>
    <recommendedName>
        <fullName evidence="1">Bulb-type lectin domain-containing protein</fullName>
    </recommendedName>
</protein>
<gene>
    <name evidence="2" type="ORF">D9757_013129</name>
</gene>
<evidence type="ECO:0000313" key="2">
    <source>
        <dbReference type="EMBL" id="KAF5370424.1"/>
    </source>
</evidence>